<dbReference type="PROSITE" id="PS50835">
    <property type="entry name" value="IG_LIKE"/>
    <property type="match status" value="1"/>
</dbReference>
<dbReference type="Proteomes" id="UP000001317">
    <property type="component" value="Chromosome"/>
</dbReference>
<feature type="chain" id="PRO_5002756797" evidence="4">
    <location>
        <begin position="26"/>
        <end position="689"/>
    </location>
</feature>
<dbReference type="PROSITE" id="PS51841">
    <property type="entry name" value="LTD"/>
    <property type="match status" value="1"/>
</dbReference>
<proteinExistence type="inferred from homology"/>
<dbReference type="InterPro" id="IPR013783">
    <property type="entry name" value="Ig-like_fold"/>
</dbReference>
<dbReference type="InterPro" id="IPR044925">
    <property type="entry name" value="His-Me_finger_sf"/>
</dbReference>
<evidence type="ECO:0000256" key="1">
    <source>
        <dbReference type="ARBA" id="ARBA00006429"/>
    </source>
</evidence>
<comment type="similarity">
    <text evidence="1">Belongs to the EndA/NucM nuclease family.</text>
</comment>
<dbReference type="Pfam" id="PF00932">
    <property type="entry name" value="LTD"/>
    <property type="match status" value="1"/>
</dbReference>
<dbReference type="Gene3D" id="2.60.40.10">
    <property type="entry name" value="Immunoglobulins"/>
    <property type="match status" value="1"/>
</dbReference>
<dbReference type="Pfam" id="PF04231">
    <property type="entry name" value="Endonuclease_1"/>
    <property type="match status" value="1"/>
</dbReference>
<dbReference type="RefSeq" id="WP_012277316.1">
    <property type="nucleotide sequence ID" value="NC_010334.1"/>
</dbReference>
<organism evidence="7 8">
    <name type="scientific">Shewanella halifaxensis (strain HAW-EB4)</name>
    <dbReference type="NCBI Taxonomy" id="458817"/>
    <lineage>
        <taxon>Bacteria</taxon>
        <taxon>Pseudomonadati</taxon>
        <taxon>Pseudomonadota</taxon>
        <taxon>Gammaproteobacteria</taxon>
        <taxon>Alteromonadales</taxon>
        <taxon>Shewanellaceae</taxon>
        <taxon>Shewanella</taxon>
    </lineage>
</organism>
<evidence type="ECO:0000256" key="3">
    <source>
        <dbReference type="ARBA" id="ARBA00022801"/>
    </source>
</evidence>
<dbReference type="PANTHER" id="PTHR33607">
    <property type="entry name" value="ENDONUCLEASE-1"/>
    <property type="match status" value="1"/>
</dbReference>
<feature type="domain" description="LTD" evidence="6">
    <location>
        <begin position="20"/>
        <end position="142"/>
    </location>
</feature>
<evidence type="ECO:0000259" key="6">
    <source>
        <dbReference type="PROSITE" id="PS51841"/>
    </source>
</evidence>
<keyword evidence="7" id="KW-0255">Endonuclease</keyword>
<keyword evidence="4" id="KW-0732">Signal</keyword>
<dbReference type="Gene3D" id="2.60.40.3010">
    <property type="match status" value="1"/>
</dbReference>
<evidence type="ECO:0000313" key="7">
    <source>
        <dbReference type="EMBL" id="ABZ76786.1"/>
    </source>
</evidence>
<dbReference type="GO" id="GO:0016787">
    <property type="term" value="F:hydrolase activity"/>
    <property type="evidence" value="ECO:0007669"/>
    <property type="project" value="UniProtKB-KW"/>
</dbReference>
<reference evidence="7" key="1">
    <citation type="submission" date="2008-01" db="EMBL/GenBank/DDBJ databases">
        <title>Complete sequence of Shewanella halifaxensis HAW-EB4.</title>
        <authorList>
            <consortium name="US DOE Joint Genome Institute"/>
            <person name="Copeland A."/>
            <person name="Lucas S."/>
            <person name="Lapidus A."/>
            <person name="Glavina del Rio T."/>
            <person name="Dalin E."/>
            <person name="Tice H."/>
            <person name="Bruce D."/>
            <person name="Goodwin L."/>
            <person name="Pitluck S."/>
            <person name="Sims D."/>
            <person name="Brettin T."/>
            <person name="Detter J.C."/>
            <person name="Han C."/>
            <person name="Kuske C.R."/>
            <person name="Schmutz J."/>
            <person name="Larimer F."/>
            <person name="Land M."/>
            <person name="Hauser L."/>
            <person name="Kyrpides N."/>
            <person name="Kim E."/>
            <person name="Zhao J.-S."/>
            <person name="Richardson P."/>
        </authorList>
    </citation>
    <scope>NUCLEOTIDE SEQUENCE [LARGE SCALE GENOMIC DNA]</scope>
    <source>
        <strain evidence="7">HAW-EB4</strain>
    </source>
</reference>
<dbReference type="STRING" id="458817.Shal_2227"/>
<dbReference type="eggNOG" id="COG0747">
    <property type="taxonomic scope" value="Bacteria"/>
</dbReference>
<gene>
    <name evidence="7" type="ordered locus">Shal_2227</name>
</gene>
<dbReference type="KEGG" id="shl:Shal_2227"/>
<evidence type="ECO:0000313" key="8">
    <source>
        <dbReference type="Proteomes" id="UP000001317"/>
    </source>
</evidence>
<protein>
    <submittedName>
        <fullName evidence="7">Endonuclease I</fullName>
    </submittedName>
</protein>
<accession>B0TUQ8</accession>
<feature type="domain" description="Ig-like" evidence="5">
    <location>
        <begin position="567"/>
        <end position="653"/>
    </location>
</feature>
<dbReference type="InterPro" id="IPR007346">
    <property type="entry name" value="Endonuclease-I"/>
</dbReference>
<dbReference type="eggNOG" id="COG2356">
    <property type="taxonomic scope" value="Bacteria"/>
</dbReference>
<dbReference type="HOGENOM" id="CLU_015842_0_0_6"/>
<keyword evidence="8" id="KW-1185">Reference proteome</keyword>
<dbReference type="InterPro" id="IPR007110">
    <property type="entry name" value="Ig-like_dom"/>
</dbReference>
<evidence type="ECO:0000256" key="4">
    <source>
        <dbReference type="SAM" id="SignalP"/>
    </source>
</evidence>
<name>B0TUQ8_SHEHH</name>
<dbReference type="OrthoDB" id="9800417at2"/>
<dbReference type="SUPFAM" id="SSF54060">
    <property type="entry name" value="His-Me finger endonucleases"/>
    <property type="match status" value="1"/>
</dbReference>
<feature type="signal peptide" evidence="4">
    <location>
        <begin position="1"/>
        <end position="25"/>
    </location>
</feature>
<keyword evidence="3" id="KW-0378">Hydrolase</keyword>
<sequence>MKTNPTKVAMAMAMLCGTLSTYANAELVITEYIEGGSNNKAIEISNLGTEAIDLDANEYILTLYSNGNGLDKPGNTAVLTGMLAPNNSVVFHNASAAPEFKIGTASTVTYFNGDDALVLTKDGAVIDRFGKVGEDPGSAWTDPNDANFSTADKTLRRKTSVTTGDTAAEADFPGADNQWIVFAKDTYDGLGCPGEGACDGTTPPPEPDPDPAPCNNCDVIDKVADASKYVPDEYYSDVLNGDFVDVAAKKQAIATIAASGHKAVSYKQVWSILTYSDEDPANKDNVIMLYSGKSISKYDNGGNVDDWNREHVWPQSHGVESGFGNSDAHHLRPAMPQVNGARSNHDFDNGGTPVSQAPDNLVDTKLGTFEPRDAVKGDVARMMFYMDTRYEGGDSSNNGDLKLVDSIGSDGEKLQAGKLCTLYAWHKLDPVDTLEQARNTAVYEYQGNRNPYIDRPEWVQDIYGALCNDDPVPELDVDIVIDAPAEVNEGASFTFDGTGTKGVEGQVLTFTWTQISGPELAFDVDGGMLTAVAPIVAIDTPYQFKLTVSDGESEAYETVDLMVKDVPLAVEIMISGETSVEEGKSITLEASTDPANESISFSWVQIAGETVEFEGEGAVLKLTAPEVLLDTSLIFVVTATDGKSSVSKNVTVSVKNVQGDGWTELDGAGSLSGLLGLLLPLAIWRRRKN</sequence>
<dbReference type="EMBL" id="CP000931">
    <property type="protein sequence ID" value="ABZ76786.1"/>
    <property type="molecule type" value="Genomic_DNA"/>
</dbReference>
<keyword evidence="2" id="KW-0540">Nuclease</keyword>
<dbReference type="AlphaFoldDB" id="B0TUQ8"/>
<dbReference type="GO" id="GO:0004519">
    <property type="term" value="F:endonuclease activity"/>
    <property type="evidence" value="ECO:0007669"/>
    <property type="project" value="UniProtKB-KW"/>
</dbReference>
<evidence type="ECO:0000256" key="2">
    <source>
        <dbReference type="ARBA" id="ARBA00022722"/>
    </source>
</evidence>
<dbReference type="PANTHER" id="PTHR33607:SF2">
    <property type="entry name" value="ENDONUCLEASE-1"/>
    <property type="match status" value="1"/>
</dbReference>
<evidence type="ECO:0000259" key="5">
    <source>
        <dbReference type="PROSITE" id="PS50835"/>
    </source>
</evidence>
<dbReference type="InterPro" id="IPR001322">
    <property type="entry name" value="Lamin_tail_dom"/>
</dbReference>